<keyword evidence="1" id="KW-0472">Membrane</keyword>
<feature type="transmembrane region" description="Helical" evidence="1">
    <location>
        <begin position="21"/>
        <end position="40"/>
    </location>
</feature>
<protein>
    <submittedName>
        <fullName evidence="2">Uncharacterized protein</fullName>
    </submittedName>
</protein>
<keyword evidence="1" id="KW-0812">Transmembrane</keyword>
<dbReference type="EMBL" id="VLNR01000054">
    <property type="protein sequence ID" value="TSE05827.1"/>
    <property type="molecule type" value="Genomic_DNA"/>
</dbReference>
<reference evidence="2 3" key="1">
    <citation type="submission" date="2019-07" db="EMBL/GenBank/DDBJ databases">
        <title>The draft genome sequence of Aquimarina algiphila M91.</title>
        <authorList>
            <person name="Meng X."/>
        </authorList>
    </citation>
    <scope>NUCLEOTIDE SEQUENCE [LARGE SCALE GENOMIC DNA]</scope>
    <source>
        <strain evidence="2 3">M91</strain>
    </source>
</reference>
<comment type="caution">
    <text evidence="2">The sequence shown here is derived from an EMBL/GenBank/DDBJ whole genome shotgun (WGS) entry which is preliminary data.</text>
</comment>
<feature type="transmembrane region" description="Helical" evidence="1">
    <location>
        <begin position="76"/>
        <end position="93"/>
    </location>
</feature>
<proteinExistence type="predicted"/>
<evidence type="ECO:0000313" key="3">
    <source>
        <dbReference type="Proteomes" id="UP000318833"/>
    </source>
</evidence>
<sequence>MTLLGQEIDQTNISRKLLASFLVVLSGSIIFADKITTFGITENNGYRNVETFVWLITQSLSPIILCLAAMLKPFKIFYSIPLYIYFIQLYWVFDYDTKVDDPLLHFYAVSFSLGVFFFISITIYLIKQIASSNRILLLNIRKLTRHIGVTVRNKYIKEEDKKDYTIDTVKVIDSLDLD</sequence>
<evidence type="ECO:0000256" key="1">
    <source>
        <dbReference type="SAM" id="Phobius"/>
    </source>
</evidence>
<feature type="transmembrane region" description="Helical" evidence="1">
    <location>
        <begin position="52"/>
        <end position="71"/>
    </location>
</feature>
<accession>A0A554VFB1</accession>
<dbReference type="AlphaFoldDB" id="A0A554VFB1"/>
<keyword evidence="1" id="KW-1133">Transmembrane helix</keyword>
<dbReference type="Proteomes" id="UP000318833">
    <property type="component" value="Unassembled WGS sequence"/>
</dbReference>
<feature type="transmembrane region" description="Helical" evidence="1">
    <location>
        <begin position="105"/>
        <end position="126"/>
    </location>
</feature>
<dbReference type="OrthoDB" id="1163511at2"/>
<gene>
    <name evidence="2" type="ORF">FOF46_21560</name>
</gene>
<evidence type="ECO:0000313" key="2">
    <source>
        <dbReference type="EMBL" id="TSE05827.1"/>
    </source>
</evidence>
<dbReference type="RefSeq" id="WP_143917875.1">
    <property type="nucleotide sequence ID" value="NZ_CANMIK010000002.1"/>
</dbReference>
<organism evidence="2 3">
    <name type="scientific">Aquimarina algiphila</name>
    <dbReference type="NCBI Taxonomy" id="2047982"/>
    <lineage>
        <taxon>Bacteria</taxon>
        <taxon>Pseudomonadati</taxon>
        <taxon>Bacteroidota</taxon>
        <taxon>Flavobacteriia</taxon>
        <taxon>Flavobacteriales</taxon>
        <taxon>Flavobacteriaceae</taxon>
        <taxon>Aquimarina</taxon>
    </lineage>
</organism>
<keyword evidence="3" id="KW-1185">Reference proteome</keyword>
<name>A0A554VFB1_9FLAO</name>